<dbReference type="PANTHER" id="PTHR47959">
    <property type="entry name" value="ATP-DEPENDENT RNA HELICASE RHLE-RELATED"/>
    <property type="match status" value="1"/>
</dbReference>
<dbReference type="GO" id="GO:0003676">
    <property type="term" value="F:nucleic acid binding"/>
    <property type="evidence" value="ECO:0007669"/>
    <property type="project" value="InterPro"/>
</dbReference>
<dbReference type="SMART" id="SM00490">
    <property type="entry name" value="HELICc"/>
    <property type="match status" value="1"/>
</dbReference>
<dbReference type="EMBL" id="BLIY01000006">
    <property type="protein sequence ID" value="GFE53465.1"/>
    <property type="molecule type" value="Genomic_DNA"/>
</dbReference>
<evidence type="ECO:0000256" key="5">
    <source>
        <dbReference type="PROSITE-ProRule" id="PRU00552"/>
    </source>
</evidence>
<dbReference type="GO" id="GO:0003724">
    <property type="term" value="F:RNA helicase activity"/>
    <property type="evidence" value="ECO:0007669"/>
    <property type="project" value="InterPro"/>
</dbReference>
<dbReference type="PROSITE" id="PS51194">
    <property type="entry name" value="HELICASE_CTER"/>
    <property type="match status" value="1"/>
</dbReference>
<feature type="compositionally biased region" description="Basic and acidic residues" evidence="8">
    <location>
        <begin position="626"/>
        <end position="643"/>
    </location>
</feature>
<dbReference type="InterPro" id="IPR000629">
    <property type="entry name" value="RNA-helicase_DEAD-box_CS"/>
</dbReference>
<proteinExistence type="inferred from homology"/>
<dbReference type="Gene3D" id="3.40.50.300">
    <property type="entry name" value="P-loop containing nucleotide triphosphate hydrolases"/>
    <property type="match status" value="2"/>
</dbReference>
<dbReference type="GO" id="GO:0016787">
    <property type="term" value="F:hydrolase activity"/>
    <property type="evidence" value="ECO:0007669"/>
    <property type="project" value="UniProtKB-KW"/>
</dbReference>
<name>A0A9W5T9Q0_BABOV</name>
<dbReference type="PROSITE" id="PS00039">
    <property type="entry name" value="DEAD_ATP_HELICASE"/>
    <property type="match status" value="1"/>
</dbReference>
<dbReference type="CDD" id="cd18787">
    <property type="entry name" value="SF2_C_DEAD"/>
    <property type="match status" value="1"/>
</dbReference>
<feature type="domain" description="Helicase C-terminal" evidence="10">
    <location>
        <begin position="356"/>
        <end position="522"/>
    </location>
</feature>
<gene>
    <name evidence="12" type="ORF">BaOVIS_008690</name>
</gene>
<dbReference type="Pfam" id="PF00270">
    <property type="entry name" value="DEAD"/>
    <property type="match status" value="1"/>
</dbReference>
<evidence type="ECO:0000256" key="1">
    <source>
        <dbReference type="ARBA" id="ARBA00022741"/>
    </source>
</evidence>
<dbReference type="InterPro" id="IPR001650">
    <property type="entry name" value="Helicase_C-like"/>
</dbReference>
<feature type="compositionally biased region" description="Basic and acidic residues" evidence="8">
    <location>
        <begin position="28"/>
        <end position="40"/>
    </location>
</feature>
<keyword evidence="1 6" id="KW-0547">Nucleotide-binding</keyword>
<evidence type="ECO:0000313" key="12">
    <source>
        <dbReference type="EMBL" id="GFE53465.1"/>
    </source>
</evidence>
<evidence type="ECO:0000256" key="8">
    <source>
        <dbReference type="SAM" id="MobiDB-lite"/>
    </source>
</evidence>
<dbReference type="PROSITE" id="PS51192">
    <property type="entry name" value="HELICASE_ATP_BIND_1"/>
    <property type="match status" value="1"/>
</dbReference>
<evidence type="ECO:0000256" key="2">
    <source>
        <dbReference type="ARBA" id="ARBA00022801"/>
    </source>
</evidence>
<comment type="caution">
    <text evidence="12">The sequence shown here is derived from an EMBL/GenBank/DDBJ whole genome shotgun (WGS) entry which is preliminary data.</text>
</comment>
<dbReference type="PROSITE" id="PS51195">
    <property type="entry name" value="Q_MOTIF"/>
    <property type="match status" value="1"/>
</dbReference>
<evidence type="ECO:0000256" key="3">
    <source>
        <dbReference type="ARBA" id="ARBA00022806"/>
    </source>
</evidence>
<dbReference type="SUPFAM" id="SSF52540">
    <property type="entry name" value="P-loop containing nucleoside triphosphate hydrolases"/>
    <property type="match status" value="2"/>
</dbReference>
<organism evidence="12 13">
    <name type="scientific">Babesia ovis</name>
    <dbReference type="NCBI Taxonomy" id="5869"/>
    <lineage>
        <taxon>Eukaryota</taxon>
        <taxon>Sar</taxon>
        <taxon>Alveolata</taxon>
        <taxon>Apicomplexa</taxon>
        <taxon>Aconoidasida</taxon>
        <taxon>Piroplasmida</taxon>
        <taxon>Babesiidae</taxon>
        <taxon>Babesia</taxon>
    </lineage>
</organism>
<feature type="region of interest" description="Disordered" evidence="8">
    <location>
        <begin position="607"/>
        <end position="652"/>
    </location>
</feature>
<dbReference type="InterPro" id="IPR050079">
    <property type="entry name" value="DEAD_box_RNA_helicase"/>
</dbReference>
<dbReference type="GO" id="GO:0005524">
    <property type="term" value="F:ATP binding"/>
    <property type="evidence" value="ECO:0007669"/>
    <property type="project" value="UniProtKB-KW"/>
</dbReference>
<dbReference type="SMART" id="SM00487">
    <property type="entry name" value="DEXDc"/>
    <property type="match status" value="1"/>
</dbReference>
<dbReference type="PANTHER" id="PTHR47959:SF1">
    <property type="entry name" value="ATP-DEPENDENT RNA HELICASE DBPA"/>
    <property type="match status" value="1"/>
</dbReference>
<dbReference type="Proteomes" id="UP001057455">
    <property type="component" value="Unassembled WGS sequence"/>
</dbReference>
<feature type="compositionally biased region" description="Basic and acidic residues" evidence="8">
    <location>
        <begin position="77"/>
        <end position="103"/>
    </location>
</feature>
<dbReference type="InterPro" id="IPR027417">
    <property type="entry name" value="P-loop_NTPase"/>
</dbReference>
<feature type="domain" description="DEAD-box RNA helicase Q" evidence="11">
    <location>
        <begin position="127"/>
        <end position="155"/>
    </location>
</feature>
<evidence type="ECO:0000259" key="11">
    <source>
        <dbReference type="PROSITE" id="PS51195"/>
    </source>
</evidence>
<keyword evidence="13" id="KW-1185">Reference proteome</keyword>
<evidence type="ECO:0000259" key="10">
    <source>
        <dbReference type="PROSITE" id="PS51194"/>
    </source>
</evidence>
<dbReference type="OrthoDB" id="10259843at2759"/>
<keyword evidence="7" id="KW-0175">Coiled coil</keyword>
<sequence length="652" mass="73372">MAGDFSDDDQAISLDIQSGFFDQLLHSDTEGTDHVDDHTNKSKRKREATTKTEKDTTARQKVGKHIEDATHFGGKQGDVDSGHQEDDNQKTEDIDKEPSKVADAEASGTHEIPKRKNDVCKHLTSDASWSDFGLSRSLIKAVFEMGYRAPSIIQSKVIPVALEGKDLLATAETGSGKSAAFLIPTLQRLITAGVIRQKDMPQHPGRSHRVGTKALILLPTRELAAQCYDVFLSLTQHLNQNGVLLTGGVPVKEQEAKLRRMPYIVFATPGKVLDIMLNSNCIHMDAIEIIVLDEADRLLDLGFKDELAQILKLCNKERQTMLFSATLTEATKDLVPVALVNPIYIKATVKITVAKTLKCEVIRLPNDELREAAALYLCSQKYTNRTILFFQTKRAAHRAALVFQIAGLKCGELHGDLSQSKRFEQVEMFRNGEVDFLMASELASRGLDIPGVLAVINVHLPTDNVRFLHRVGRTARMGEEGTAITFYVESQRSAVKSMMKSITEKGSNMEKEKIKLSTAALKNYKRKIDDMEQKIKEALAEEQVEKEMHQCENVIKRGSNTQREEGRTWFRTKKEKRLASKNEFIQTKIRARENSENTEVNETKNIGHYRKDGKNPMKQMKKTRMAKPDARHKSTSGRREMCGKKRSFLRHK</sequence>
<evidence type="ECO:0000256" key="6">
    <source>
        <dbReference type="RuleBase" id="RU000492"/>
    </source>
</evidence>
<dbReference type="GO" id="GO:0005829">
    <property type="term" value="C:cytosol"/>
    <property type="evidence" value="ECO:0007669"/>
    <property type="project" value="TreeGrafter"/>
</dbReference>
<evidence type="ECO:0000259" key="9">
    <source>
        <dbReference type="PROSITE" id="PS51192"/>
    </source>
</evidence>
<dbReference type="Pfam" id="PF00271">
    <property type="entry name" value="Helicase_C"/>
    <property type="match status" value="1"/>
</dbReference>
<comment type="similarity">
    <text evidence="6">Belongs to the DEAD box helicase family.</text>
</comment>
<feature type="compositionally biased region" description="Basic and acidic residues" evidence="8">
    <location>
        <begin position="47"/>
        <end position="70"/>
    </location>
</feature>
<evidence type="ECO:0000313" key="13">
    <source>
        <dbReference type="Proteomes" id="UP001057455"/>
    </source>
</evidence>
<evidence type="ECO:0000256" key="7">
    <source>
        <dbReference type="SAM" id="Coils"/>
    </source>
</evidence>
<feature type="region of interest" description="Disordered" evidence="8">
    <location>
        <begin position="28"/>
        <end position="113"/>
    </location>
</feature>
<dbReference type="InterPro" id="IPR014014">
    <property type="entry name" value="RNA_helicase_DEAD_Q_motif"/>
</dbReference>
<feature type="coiled-coil region" evidence="7">
    <location>
        <begin position="514"/>
        <end position="548"/>
    </location>
</feature>
<keyword evidence="3 6" id="KW-0347">Helicase</keyword>
<keyword evidence="2 6" id="KW-0378">Hydrolase</keyword>
<dbReference type="InterPro" id="IPR011545">
    <property type="entry name" value="DEAD/DEAH_box_helicase_dom"/>
</dbReference>
<keyword evidence="4 6" id="KW-0067">ATP-binding</keyword>
<protein>
    <submittedName>
        <fullName evidence="12">ATP-dependent RNA helicase drs1</fullName>
    </submittedName>
</protein>
<dbReference type="InterPro" id="IPR014001">
    <property type="entry name" value="Helicase_ATP-bd"/>
</dbReference>
<dbReference type="AlphaFoldDB" id="A0A9W5T9Q0"/>
<feature type="domain" description="Helicase ATP-binding" evidence="9">
    <location>
        <begin position="158"/>
        <end position="345"/>
    </location>
</feature>
<feature type="short sequence motif" description="Q motif" evidence="5">
    <location>
        <begin position="127"/>
        <end position="155"/>
    </location>
</feature>
<evidence type="ECO:0000256" key="4">
    <source>
        <dbReference type="ARBA" id="ARBA00022840"/>
    </source>
</evidence>
<accession>A0A9W5T9Q0</accession>
<reference evidence="12" key="1">
    <citation type="submission" date="2019-12" db="EMBL/GenBank/DDBJ databases">
        <title>Genome sequence of Babesia ovis.</title>
        <authorList>
            <person name="Yamagishi J."/>
            <person name="Sevinc F."/>
            <person name="Xuan X."/>
        </authorList>
    </citation>
    <scope>NUCLEOTIDE SEQUENCE</scope>
    <source>
        <strain evidence="12">Selcuk</strain>
    </source>
</reference>